<dbReference type="Gene3D" id="6.10.140.1200">
    <property type="match status" value="1"/>
</dbReference>
<keyword evidence="4" id="KW-0805">Transcription regulation</keyword>
<evidence type="ECO:0000256" key="7">
    <source>
        <dbReference type="SAM" id="MobiDB-lite"/>
    </source>
</evidence>
<evidence type="ECO:0000256" key="2">
    <source>
        <dbReference type="ARBA" id="ARBA00009448"/>
    </source>
</evidence>
<evidence type="ECO:0000256" key="5">
    <source>
        <dbReference type="ARBA" id="ARBA00023163"/>
    </source>
</evidence>
<keyword evidence="5" id="KW-0804">Transcription</keyword>
<comment type="subcellular location">
    <subcellularLocation>
        <location evidence="1">Nucleus</location>
    </subcellularLocation>
</comment>
<keyword evidence="10" id="KW-1185">Reference proteome</keyword>
<dbReference type="InterPro" id="IPR027079">
    <property type="entry name" value="Tfb1/GTF2H1"/>
</dbReference>
<organism evidence="9 10">
    <name type="scientific">Smittium angustum</name>
    <dbReference type="NCBI Taxonomy" id="133377"/>
    <lineage>
        <taxon>Eukaryota</taxon>
        <taxon>Fungi</taxon>
        <taxon>Fungi incertae sedis</taxon>
        <taxon>Zoopagomycota</taxon>
        <taxon>Kickxellomycotina</taxon>
        <taxon>Harpellomycetes</taxon>
        <taxon>Harpellales</taxon>
        <taxon>Legeriomycetaceae</taxon>
        <taxon>Smittium</taxon>
    </lineage>
</organism>
<proteinExistence type="inferred from homology"/>
<dbReference type="SUPFAM" id="SSF140383">
    <property type="entry name" value="BSD domain-like"/>
    <property type="match status" value="2"/>
</dbReference>
<dbReference type="GO" id="GO:0006351">
    <property type="term" value="P:DNA-templated transcription"/>
    <property type="evidence" value="ECO:0007669"/>
    <property type="project" value="InterPro"/>
</dbReference>
<evidence type="ECO:0000256" key="4">
    <source>
        <dbReference type="ARBA" id="ARBA00023015"/>
    </source>
</evidence>
<dbReference type="Gene3D" id="1.10.3970.10">
    <property type="entry name" value="BSD domain"/>
    <property type="match status" value="1"/>
</dbReference>
<dbReference type="InterPro" id="IPR013876">
    <property type="entry name" value="TFIIH_BTF_p62_N"/>
</dbReference>
<protein>
    <recommendedName>
        <fullName evidence="8">BSD domain-containing protein</fullName>
    </recommendedName>
</protein>
<dbReference type="Pfam" id="PF03909">
    <property type="entry name" value="BSD"/>
    <property type="match status" value="1"/>
</dbReference>
<comment type="similarity">
    <text evidence="2">Belongs to the TFB1 family.</text>
</comment>
<dbReference type="Gene3D" id="2.30.29.30">
    <property type="entry name" value="Pleckstrin-homology domain (PH domain)/Phosphotyrosine-binding domain (PTB)"/>
    <property type="match status" value="1"/>
</dbReference>
<dbReference type="SMART" id="SM00751">
    <property type="entry name" value="BSD"/>
    <property type="match status" value="2"/>
</dbReference>
<dbReference type="Pfam" id="PF08567">
    <property type="entry name" value="PH_TFIIH"/>
    <property type="match status" value="1"/>
</dbReference>
<feature type="region of interest" description="Disordered" evidence="7">
    <location>
        <begin position="110"/>
        <end position="141"/>
    </location>
</feature>
<evidence type="ECO:0000256" key="3">
    <source>
        <dbReference type="ARBA" id="ARBA00022737"/>
    </source>
</evidence>
<dbReference type="GO" id="GO:0006289">
    <property type="term" value="P:nucleotide-excision repair"/>
    <property type="evidence" value="ECO:0007669"/>
    <property type="project" value="InterPro"/>
</dbReference>
<keyword evidence="6" id="KW-0539">Nucleus</keyword>
<dbReference type="PROSITE" id="PS50858">
    <property type="entry name" value="BSD"/>
    <property type="match status" value="2"/>
</dbReference>
<comment type="caution">
    <text evidence="9">The sequence shown here is derived from an EMBL/GenBank/DDBJ whole genome shotgun (WGS) entry which is preliminary data.</text>
</comment>
<reference evidence="9 10" key="1">
    <citation type="journal article" date="2018" name="MBio">
        <title>Comparative Genomics Reveals the Core Gene Toolbox for the Fungus-Insect Symbiosis.</title>
        <authorList>
            <person name="Wang Y."/>
            <person name="Stata M."/>
            <person name="Wang W."/>
            <person name="Stajich J.E."/>
            <person name="White M.M."/>
            <person name="Moncalvo J.M."/>
        </authorList>
    </citation>
    <scope>NUCLEOTIDE SEQUENCE [LARGE SCALE GENOMIC DNA]</scope>
    <source>
        <strain evidence="9 10">AUS-126-30</strain>
    </source>
</reference>
<feature type="domain" description="BSD" evidence="8">
    <location>
        <begin position="137"/>
        <end position="193"/>
    </location>
</feature>
<dbReference type="SUPFAM" id="SSF50729">
    <property type="entry name" value="PH domain-like"/>
    <property type="match status" value="1"/>
</dbReference>
<dbReference type="GO" id="GO:0000439">
    <property type="term" value="C:transcription factor TFIIH core complex"/>
    <property type="evidence" value="ECO:0007669"/>
    <property type="project" value="InterPro"/>
</dbReference>
<evidence type="ECO:0000259" key="8">
    <source>
        <dbReference type="PROSITE" id="PS50858"/>
    </source>
</evidence>
<sequence>MWEKGEVTELKSATILQKKEGMLYCTNQRVAWVINGGTKVTISIPFIQIKSKFYQDTQEASRVKLRLLVSSDKGADVVYTFLWKETDKDVARNERDVFKNALVIKMGRSRQTVGTEKSNAKPEEEDSELTLGKKRKANDENSMKITDEDLKARQNILSSNVELAHLHKSLVVSGIISEDVFWESRMHLIREYEFQSNIKKGEDSMWIELAPSVQDNGNFKYTITPEVAKALFKQYPQIKDAYINNVPHKIQEKVFWKRFLASQFFNRNKSTSLKVGKDNIFDKCMDEEDKFLNGENQVDTNQILTILDLTKTEEDHTETGNEKDITMQPGKNVESLLLIRRFNRHSEQVLMDTLKNENYGMSASTNREKMGMKEMNKQELEKSIIIEDLEKHDENIGISLKLDNTERYFDNSKNNEQLVELSKEEQESIVSYATDQLSSIQGKIKLETSSKVFITVFESITKSLRNKTNQVARAKKAVEIMKEGNVHQRINELYLECYELCRHMFVVTKLGKNDNLNRGSNLEEKVKKSRELSEAITKYGEKVDSVFSKFNENQKAVTSKIVERIKSCIEAALEEHKNFMRMQSILV</sequence>
<dbReference type="AlphaFoldDB" id="A0A2U1IYT5"/>
<dbReference type="EMBL" id="MBFU01000654">
    <property type="protein sequence ID" value="PVZ97947.1"/>
    <property type="molecule type" value="Genomic_DNA"/>
</dbReference>
<evidence type="ECO:0000256" key="1">
    <source>
        <dbReference type="ARBA" id="ARBA00004123"/>
    </source>
</evidence>
<dbReference type="InterPro" id="IPR005607">
    <property type="entry name" value="BSD_dom"/>
</dbReference>
<evidence type="ECO:0000313" key="10">
    <source>
        <dbReference type="Proteomes" id="UP000245591"/>
    </source>
</evidence>
<accession>A0A2U1IYT5</accession>
<dbReference type="InterPro" id="IPR035925">
    <property type="entry name" value="BSD_dom_sf"/>
</dbReference>
<feature type="domain" description="BSD" evidence="8">
    <location>
        <begin position="215"/>
        <end position="267"/>
    </location>
</feature>
<dbReference type="InterPro" id="IPR011993">
    <property type="entry name" value="PH-like_dom_sf"/>
</dbReference>
<dbReference type="Proteomes" id="UP000245591">
    <property type="component" value="Unassembled WGS sequence"/>
</dbReference>
<evidence type="ECO:0000256" key="6">
    <source>
        <dbReference type="ARBA" id="ARBA00023242"/>
    </source>
</evidence>
<evidence type="ECO:0000313" key="9">
    <source>
        <dbReference type="EMBL" id="PVZ97947.1"/>
    </source>
</evidence>
<dbReference type="CDD" id="cd13229">
    <property type="entry name" value="PH_TFIIH"/>
    <property type="match status" value="1"/>
</dbReference>
<gene>
    <name evidence="9" type="ORF">BB558_006081</name>
</gene>
<name>A0A2U1IYT5_SMIAN</name>
<dbReference type="PANTHER" id="PTHR12856">
    <property type="entry name" value="TRANSCRIPTION INITIATION FACTOR IIH-RELATED"/>
    <property type="match status" value="1"/>
</dbReference>
<keyword evidence="3" id="KW-0677">Repeat</keyword>